<comment type="caution">
    <text evidence="14">The sequence shown here is derived from an EMBL/GenBank/DDBJ whole genome shotgun (WGS) entry which is preliminary data.</text>
</comment>
<keyword evidence="8 14" id="KW-0808">Transferase</keyword>
<dbReference type="InterPro" id="IPR031641">
    <property type="entry name" value="PapA_C"/>
</dbReference>
<evidence type="ECO:0000256" key="8">
    <source>
        <dbReference type="ARBA" id="ARBA00022679"/>
    </source>
</evidence>
<keyword evidence="15" id="KW-1185">Reference proteome</keyword>
<dbReference type="GO" id="GO:0016746">
    <property type="term" value="F:acyltransferase activity"/>
    <property type="evidence" value="ECO:0007669"/>
    <property type="project" value="UniProtKB-KW"/>
</dbReference>
<dbReference type="AlphaFoldDB" id="A0A543FIG5"/>
<dbReference type="EC" id="2.3.1.282" evidence="5"/>
<evidence type="ECO:0000256" key="11">
    <source>
        <dbReference type="ARBA" id="ARBA00032317"/>
    </source>
</evidence>
<evidence type="ECO:0000313" key="14">
    <source>
        <dbReference type="EMBL" id="TQM33552.1"/>
    </source>
</evidence>
<sequence length="418" mass="44079">MSTASVIRPLAPSEQMFAFGEVFVGYSTRVSGRLDLSALSTAFDAVVRAYPILGARLEATGTGGHVLVASPGAAPEISVVDGDPEQLLAGAKFDQSVAVGALCVVRDGDTASVTLVIHHSVADAYHSLAILGDLWSFYRAAAEGGPLVAEVHPYPDPVEVLLAARGIEKFPTPAAAAPAPQSAAIPAAPAPDDIAPGYPMPQTTRCRLSEEATARLVDLGHREQVTMHGLVSAAILLMEAEVRALPLTELMYLYSVDLRARVSPPIGLTDGTDVLGFANYVPSAEAGTTLIGLARGVCDTLRGAVASGFVQQTPLQIPDVAAAGPPKIPGMVVATNWGRVPQLPSQKDLRIDDFRSIFIAKPDRTGRRPAANTCVISTYDGRLSIEIHHQPQTAEQEQRRIELLTATLHSAVETRSPQ</sequence>
<dbReference type="OrthoDB" id="3318646at2"/>
<dbReference type="RefSeq" id="WP_141811299.1">
    <property type="nucleotide sequence ID" value="NZ_VFPG01000001.1"/>
</dbReference>
<proteinExistence type="inferred from homology"/>
<keyword evidence="9" id="KW-0012">Acyltransferase</keyword>
<dbReference type="EMBL" id="VFPG01000001">
    <property type="protein sequence ID" value="TQM33552.1"/>
    <property type="molecule type" value="Genomic_DNA"/>
</dbReference>
<evidence type="ECO:0000256" key="3">
    <source>
        <dbReference type="ARBA" id="ARBA00001907"/>
    </source>
</evidence>
<organism evidence="14 15">
    <name type="scientific">Nocardia bhagyanarayanae</name>
    <dbReference type="NCBI Taxonomy" id="1215925"/>
    <lineage>
        <taxon>Bacteria</taxon>
        <taxon>Bacillati</taxon>
        <taxon>Actinomycetota</taxon>
        <taxon>Actinomycetes</taxon>
        <taxon>Mycobacteriales</taxon>
        <taxon>Nocardiaceae</taxon>
        <taxon>Nocardia</taxon>
    </lineage>
</organism>
<evidence type="ECO:0000256" key="4">
    <source>
        <dbReference type="ARBA" id="ARBA00006558"/>
    </source>
</evidence>
<protein>
    <recommendedName>
        <fullName evidence="6">Phthiocerol/phthiodiolone dimycocerosyl transferase</fullName>
        <ecNumber evidence="5">2.3.1.282</ecNumber>
    </recommendedName>
    <alternativeName>
        <fullName evidence="12">Acyltransferase PapA5</fullName>
    </alternativeName>
    <alternativeName>
        <fullName evidence="10">Phthiocerol/phthiodiolone O-acyltransferase</fullName>
    </alternativeName>
    <alternativeName>
        <fullName evidence="11">Polyketide synthase-associated protein A5</fullName>
    </alternativeName>
</protein>
<evidence type="ECO:0000256" key="7">
    <source>
        <dbReference type="ARBA" id="ARBA00022516"/>
    </source>
</evidence>
<accession>A0A543FIG5</accession>
<dbReference type="Proteomes" id="UP000316331">
    <property type="component" value="Unassembled WGS sequence"/>
</dbReference>
<feature type="domain" description="Phthiocerol/phthiodiolone dimycocerosyl transferase C-terminal" evidence="13">
    <location>
        <begin position="200"/>
        <end position="388"/>
    </location>
</feature>
<reference evidence="14 15" key="1">
    <citation type="submission" date="2019-06" db="EMBL/GenBank/DDBJ databases">
        <title>Sequencing the genomes of 1000 actinobacteria strains.</title>
        <authorList>
            <person name="Klenk H.-P."/>
        </authorList>
    </citation>
    <scope>NUCLEOTIDE SEQUENCE [LARGE SCALE GENOMIC DNA]</scope>
    <source>
        <strain evidence="14 15">DSM 103495</strain>
    </source>
</reference>
<dbReference type="InterPro" id="IPR023213">
    <property type="entry name" value="CAT-like_dom_sf"/>
</dbReference>
<evidence type="ECO:0000313" key="15">
    <source>
        <dbReference type="Proteomes" id="UP000316331"/>
    </source>
</evidence>
<comment type="catalytic activity">
    <reaction evidence="3">
        <text>2 a mycocerosyl-[mycocerosic acid synthase] + a phthiodiolone = a dimycocerosyl phthiodiolone + 2 holo-[mycocerosic acid synthase].</text>
        <dbReference type="EC" id="2.3.1.282"/>
    </reaction>
</comment>
<evidence type="ECO:0000256" key="6">
    <source>
        <dbReference type="ARBA" id="ARBA00013449"/>
    </source>
</evidence>
<evidence type="ECO:0000256" key="10">
    <source>
        <dbReference type="ARBA" id="ARBA00030465"/>
    </source>
</evidence>
<evidence type="ECO:0000256" key="2">
    <source>
        <dbReference type="ARBA" id="ARBA00000625"/>
    </source>
</evidence>
<keyword evidence="7" id="KW-0443">Lipid metabolism</keyword>
<dbReference type="Gene3D" id="3.30.559.10">
    <property type="entry name" value="Chloramphenicol acetyltransferase-like domain"/>
    <property type="match status" value="1"/>
</dbReference>
<dbReference type="Gene3D" id="3.30.559.30">
    <property type="entry name" value="Nonribosomal peptide synthetase, condensation domain"/>
    <property type="match status" value="1"/>
</dbReference>
<name>A0A543FIG5_9NOCA</name>
<evidence type="ECO:0000256" key="5">
    <source>
        <dbReference type="ARBA" id="ARBA00012866"/>
    </source>
</evidence>
<comment type="similarity">
    <text evidence="4">Belongs to the acyltransferase PapA5 family.</text>
</comment>
<evidence type="ECO:0000256" key="12">
    <source>
        <dbReference type="ARBA" id="ARBA00033407"/>
    </source>
</evidence>
<evidence type="ECO:0000259" key="13">
    <source>
        <dbReference type="Pfam" id="PF16911"/>
    </source>
</evidence>
<evidence type="ECO:0000256" key="9">
    <source>
        <dbReference type="ARBA" id="ARBA00023315"/>
    </source>
</evidence>
<comment type="catalytic activity">
    <reaction evidence="2">
        <text>2 a mycocerosyl-[mycocerosic acid synthase] + a phenolphthiocerol = a dimycocerosyl phenolphthiocerol + 2 holo-[mycocerosic acid synthase].</text>
        <dbReference type="EC" id="2.3.1.282"/>
    </reaction>
</comment>
<dbReference type="SUPFAM" id="SSF52777">
    <property type="entry name" value="CoA-dependent acyltransferases"/>
    <property type="match status" value="2"/>
</dbReference>
<keyword evidence="7" id="KW-0444">Lipid biosynthesis</keyword>
<gene>
    <name evidence="14" type="ORF">FB390_5285</name>
</gene>
<evidence type="ECO:0000256" key="1">
    <source>
        <dbReference type="ARBA" id="ARBA00000026"/>
    </source>
</evidence>
<dbReference type="Pfam" id="PF16911">
    <property type="entry name" value="PapA_C"/>
    <property type="match status" value="1"/>
</dbReference>
<comment type="catalytic activity">
    <reaction evidence="1">
        <text>2 a mycocerosyl-[mycocerosic acid synthase] + a phthiocerol = a dimycocerosyl phthiocerol + 2 holo-[mycocerosic acid synthase].</text>
        <dbReference type="EC" id="2.3.1.282"/>
    </reaction>
</comment>